<gene>
    <name evidence="1" type="ORF">BTO22_11435</name>
</gene>
<name>A0A2S7X1V0_9GAMM</name>
<evidence type="ECO:0000313" key="2">
    <source>
        <dbReference type="Proteomes" id="UP000239263"/>
    </source>
</evidence>
<sequence length="110" mass="13128">EDAVDDFATFLLLSYIEGGDDIAINAAKMFSFESEHKPSYYDFGEFIGEHSFDLQRYFSILCLVYGNQEIKHNNLLNEIEDEYLFDIKEYCKFRYKKTETNWKQYLVNDD</sequence>
<protein>
    <submittedName>
        <fullName evidence="1">Uncharacterized protein</fullName>
    </submittedName>
</protein>
<reference evidence="1 2" key="1">
    <citation type="submission" date="2016-12" db="EMBL/GenBank/DDBJ databases">
        <title>Diversity of luminous bacteria.</title>
        <authorList>
            <person name="Yoshizawa S."/>
            <person name="Kogure K."/>
        </authorList>
    </citation>
    <scope>NUCLEOTIDE SEQUENCE [LARGE SCALE GENOMIC DNA]</scope>
    <source>
        <strain evidence="1 2">ATCC 33715</strain>
    </source>
</reference>
<dbReference type="EMBL" id="MSCO01000002">
    <property type="protein sequence ID" value="PQJ84163.1"/>
    <property type="molecule type" value="Genomic_DNA"/>
</dbReference>
<dbReference type="Proteomes" id="UP000239263">
    <property type="component" value="Unassembled WGS sequence"/>
</dbReference>
<feature type="non-terminal residue" evidence="1">
    <location>
        <position position="1"/>
    </location>
</feature>
<dbReference type="InterPro" id="IPR025644">
    <property type="entry name" value="DUF4344"/>
</dbReference>
<evidence type="ECO:0000313" key="1">
    <source>
        <dbReference type="EMBL" id="PQJ84163.1"/>
    </source>
</evidence>
<dbReference type="AlphaFoldDB" id="A0A2S7X1V0"/>
<organism evidence="1 2">
    <name type="scientific">Aliivibrio sifiae</name>
    <dbReference type="NCBI Taxonomy" id="566293"/>
    <lineage>
        <taxon>Bacteria</taxon>
        <taxon>Pseudomonadati</taxon>
        <taxon>Pseudomonadota</taxon>
        <taxon>Gammaproteobacteria</taxon>
        <taxon>Vibrionales</taxon>
        <taxon>Vibrionaceae</taxon>
        <taxon>Aliivibrio</taxon>
    </lineage>
</organism>
<comment type="caution">
    <text evidence="1">The sequence shown here is derived from an EMBL/GenBank/DDBJ whole genome shotgun (WGS) entry which is preliminary data.</text>
</comment>
<dbReference type="RefSeq" id="WP_219843871.1">
    <property type="nucleotide sequence ID" value="NZ_CAWNRT010000002.1"/>
</dbReference>
<accession>A0A2S7X1V0</accession>
<dbReference type="Pfam" id="PF14247">
    <property type="entry name" value="DUF4344"/>
    <property type="match status" value="1"/>
</dbReference>
<proteinExistence type="predicted"/>